<dbReference type="InterPro" id="IPR011764">
    <property type="entry name" value="Biotin_carboxylation_dom"/>
</dbReference>
<gene>
    <name evidence="11" type="ORF">DKT77_05680</name>
</gene>
<proteinExistence type="predicted"/>
<dbReference type="SUPFAM" id="SSF52440">
    <property type="entry name" value="PreATP-grasp domain"/>
    <property type="match status" value="1"/>
</dbReference>
<dbReference type="Pfam" id="PF02785">
    <property type="entry name" value="Biotin_carb_C"/>
    <property type="match status" value="1"/>
</dbReference>
<dbReference type="PROSITE" id="PS50979">
    <property type="entry name" value="BC"/>
    <property type="match status" value="1"/>
</dbReference>
<evidence type="ECO:0000313" key="12">
    <source>
        <dbReference type="Proteomes" id="UP000245680"/>
    </source>
</evidence>
<evidence type="ECO:0000256" key="7">
    <source>
        <dbReference type="PROSITE-ProRule" id="PRU00409"/>
    </source>
</evidence>
<evidence type="ECO:0000256" key="3">
    <source>
        <dbReference type="ARBA" id="ARBA00022741"/>
    </source>
</evidence>
<protein>
    <submittedName>
        <fullName evidence="11">3-methylcrotonyl-CoA carboxylase</fullName>
    </submittedName>
</protein>
<comment type="cofactor">
    <cofactor evidence="1">
        <name>biotin</name>
        <dbReference type="ChEBI" id="CHEBI:57586"/>
    </cofactor>
</comment>
<dbReference type="SMART" id="SM00878">
    <property type="entry name" value="Biotin_carb_C"/>
    <property type="match status" value="1"/>
</dbReference>
<evidence type="ECO:0000259" key="9">
    <source>
        <dbReference type="PROSITE" id="PS50975"/>
    </source>
</evidence>
<dbReference type="PROSITE" id="PS50975">
    <property type="entry name" value="ATP_GRASP"/>
    <property type="match status" value="1"/>
</dbReference>
<dbReference type="PANTHER" id="PTHR18866:SF33">
    <property type="entry name" value="METHYLCROTONOYL-COA CARBOXYLASE SUBUNIT ALPHA, MITOCHONDRIAL-RELATED"/>
    <property type="match status" value="1"/>
</dbReference>
<dbReference type="PROSITE" id="PS50968">
    <property type="entry name" value="BIOTINYL_LIPOYL"/>
    <property type="match status" value="1"/>
</dbReference>
<dbReference type="InterPro" id="IPR016185">
    <property type="entry name" value="PreATP-grasp_dom_sf"/>
</dbReference>
<dbReference type="FunFam" id="3.30.1490.20:FF:000003">
    <property type="entry name" value="acetyl-CoA carboxylase isoform X1"/>
    <property type="match status" value="1"/>
</dbReference>
<dbReference type="PROSITE" id="PS00867">
    <property type="entry name" value="CPSASE_2"/>
    <property type="match status" value="1"/>
</dbReference>
<sequence length="667" mass="69861">MQTILIANRGEIAARVIATARRMGLRTVAVHSDADAEAVHVRAADVAVRIGPAPAAESYLDVGAILAAARMTGAHLIHPGYGFLSENAAFAQAVAEAGMIFVGPPPDAIRAMGLKHAAKARMEAAGVPVVPGHHGADPTPEVLAREAARIGYPVLIKACAGGGGKGMRRVDDPAGFTEALEGAQREGQASFGDPSVLVEKYISTPRHVEVQVLADAHGRVVHLFERDCSLQRRHQKVIEEAPAPGMTDAVRRAMGDAAVEAARAIGYVGAGTVEFIADGSDGLRPDGFWFMEMNTRLQVEHPVTEAITGIDLVEWQIRVALGAPLPFAQDDLRIDGHAIEARIYAEDASADFLPAPGRIAALHWPEAARFEPGVLRLDAGVAAGDTVTPHYDPMIAKLIAHGPDRATALARLRRGLDSCRIAGTVTNLSFLSALLSDDAVARGVVDTGLIARRAEDLCAEPDPPPEVVALAVLAAARLLKEEGAEHMALRGFRAWGPARCFSDMSFGGRSFVAEVTLLGGTRHAVVAGGPPLEFDVPHGAAADGFVTLSVGGQAHRLHLHRAPGRITVFAGNRPFVFDLPDPLEARGAAEAAGDAVIAPMPGLVRAMPVAAGDRVRSGEPLAVLEAMKMEHTLTAPRDGIIAAIWAQPGDTVAQGAVLVALEPADVP</sequence>
<keyword evidence="3 7" id="KW-0547">Nucleotide-binding</keyword>
<evidence type="ECO:0000259" key="8">
    <source>
        <dbReference type="PROSITE" id="PS50968"/>
    </source>
</evidence>
<evidence type="ECO:0000256" key="2">
    <source>
        <dbReference type="ARBA" id="ARBA00022598"/>
    </source>
</evidence>
<feature type="domain" description="ATP-grasp" evidence="9">
    <location>
        <begin position="119"/>
        <end position="321"/>
    </location>
</feature>
<dbReference type="InterPro" id="IPR005482">
    <property type="entry name" value="Biotin_COase_C"/>
</dbReference>
<dbReference type="GO" id="GO:0046872">
    <property type="term" value="F:metal ion binding"/>
    <property type="evidence" value="ECO:0007669"/>
    <property type="project" value="InterPro"/>
</dbReference>
<dbReference type="PANTHER" id="PTHR18866">
    <property type="entry name" value="CARBOXYLASE:PYRUVATE/ACETYL-COA/PROPIONYL-COA CARBOXYLASE"/>
    <property type="match status" value="1"/>
</dbReference>
<comment type="caution">
    <text evidence="11">The sequence shown here is derived from an EMBL/GenBank/DDBJ whole genome shotgun (WGS) entry which is preliminary data.</text>
</comment>
<dbReference type="InterPro" id="IPR001882">
    <property type="entry name" value="Biotin_BS"/>
</dbReference>
<keyword evidence="4 7" id="KW-0067">ATP-binding</keyword>
<dbReference type="InterPro" id="IPR050856">
    <property type="entry name" value="Biotin_carboxylase_complex"/>
</dbReference>
<evidence type="ECO:0000313" key="11">
    <source>
        <dbReference type="EMBL" id="PWR03630.1"/>
    </source>
</evidence>
<keyword evidence="5" id="KW-0809">Transit peptide</keyword>
<dbReference type="Pfam" id="PF00289">
    <property type="entry name" value="Biotin_carb_N"/>
    <property type="match status" value="1"/>
</dbReference>
<evidence type="ECO:0000256" key="5">
    <source>
        <dbReference type="ARBA" id="ARBA00022946"/>
    </source>
</evidence>
<dbReference type="Pfam" id="PF02786">
    <property type="entry name" value="CPSase_L_D2"/>
    <property type="match status" value="1"/>
</dbReference>
<dbReference type="SUPFAM" id="SSF56059">
    <property type="entry name" value="Glutathione synthetase ATP-binding domain-like"/>
    <property type="match status" value="1"/>
</dbReference>
<dbReference type="FunFam" id="3.30.470.20:FF:000028">
    <property type="entry name" value="Methylcrotonoyl-CoA carboxylase subunit alpha, mitochondrial"/>
    <property type="match status" value="1"/>
</dbReference>
<dbReference type="InterPro" id="IPR011761">
    <property type="entry name" value="ATP-grasp"/>
</dbReference>
<dbReference type="Pfam" id="PF00364">
    <property type="entry name" value="Biotin_lipoyl"/>
    <property type="match status" value="1"/>
</dbReference>
<evidence type="ECO:0000256" key="4">
    <source>
        <dbReference type="ARBA" id="ARBA00022840"/>
    </source>
</evidence>
<dbReference type="Proteomes" id="UP000245680">
    <property type="component" value="Unassembled WGS sequence"/>
</dbReference>
<dbReference type="Gene3D" id="3.30.470.20">
    <property type="entry name" value="ATP-grasp fold, B domain"/>
    <property type="match status" value="1"/>
</dbReference>
<feature type="domain" description="Biotin carboxylation" evidence="10">
    <location>
        <begin position="1"/>
        <end position="455"/>
    </location>
</feature>
<dbReference type="Gene3D" id="2.40.50.100">
    <property type="match status" value="1"/>
</dbReference>
<dbReference type="InterPro" id="IPR005479">
    <property type="entry name" value="CPAse_ATP-bd"/>
</dbReference>
<dbReference type="InterPro" id="IPR011053">
    <property type="entry name" value="Single_hybrid_motif"/>
</dbReference>
<dbReference type="InterPro" id="IPR005481">
    <property type="entry name" value="BC-like_N"/>
</dbReference>
<dbReference type="SUPFAM" id="SSF51246">
    <property type="entry name" value="Rudiment single hybrid motif"/>
    <property type="match status" value="1"/>
</dbReference>
<dbReference type="PROSITE" id="PS00188">
    <property type="entry name" value="BIOTIN"/>
    <property type="match status" value="1"/>
</dbReference>
<name>A0A2V2LDK0_9RHOB</name>
<keyword evidence="2" id="KW-0436">Ligase</keyword>
<evidence type="ECO:0000259" key="10">
    <source>
        <dbReference type="PROSITE" id="PS50979"/>
    </source>
</evidence>
<dbReference type="GO" id="GO:0005524">
    <property type="term" value="F:ATP binding"/>
    <property type="evidence" value="ECO:0007669"/>
    <property type="project" value="UniProtKB-UniRule"/>
</dbReference>
<evidence type="ECO:0000256" key="1">
    <source>
        <dbReference type="ARBA" id="ARBA00001953"/>
    </source>
</evidence>
<accession>A0A2V2LDK0</accession>
<dbReference type="RefSeq" id="WP_109810748.1">
    <property type="nucleotide sequence ID" value="NZ_QGKU01000025.1"/>
</dbReference>
<evidence type="ECO:0000256" key="6">
    <source>
        <dbReference type="ARBA" id="ARBA00023267"/>
    </source>
</evidence>
<reference evidence="11 12" key="1">
    <citation type="submission" date="2018-05" db="EMBL/GenBank/DDBJ databases">
        <title>Rhodobacteraceae gen. nov., sp. nov. isolated from sea water.</title>
        <authorList>
            <person name="Ren Y."/>
        </authorList>
    </citation>
    <scope>NUCLEOTIDE SEQUENCE [LARGE SCALE GENOMIC DNA]</scope>
    <source>
        <strain evidence="11 12">TG-679</strain>
    </source>
</reference>
<dbReference type="FunFam" id="2.40.50.100:FF:000003">
    <property type="entry name" value="Acetyl-CoA carboxylase biotin carboxyl carrier protein"/>
    <property type="match status" value="1"/>
</dbReference>
<dbReference type="SUPFAM" id="SSF51230">
    <property type="entry name" value="Single hybrid motif"/>
    <property type="match status" value="1"/>
</dbReference>
<feature type="domain" description="Lipoyl-binding" evidence="8">
    <location>
        <begin position="586"/>
        <end position="662"/>
    </location>
</feature>
<dbReference type="EMBL" id="QGKU01000025">
    <property type="protein sequence ID" value="PWR03630.1"/>
    <property type="molecule type" value="Genomic_DNA"/>
</dbReference>
<dbReference type="AlphaFoldDB" id="A0A2V2LDK0"/>
<dbReference type="OrthoDB" id="9763189at2"/>
<dbReference type="InterPro" id="IPR000089">
    <property type="entry name" value="Biotin_lipoyl"/>
</dbReference>
<dbReference type="InterPro" id="IPR011054">
    <property type="entry name" value="Rudment_hybrid_motif"/>
</dbReference>
<keyword evidence="6" id="KW-0092">Biotin</keyword>
<dbReference type="CDD" id="cd06850">
    <property type="entry name" value="biotinyl_domain"/>
    <property type="match status" value="1"/>
</dbReference>
<organism evidence="11 12">
    <name type="scientific">Meridianimarinicoccus roseus</name>
    <dbReference type="NCBI Taxonomy" id="2072018"/>
    <lineage>
        <taxon>Bacteria</taxon>
        <taxon>Pseudomonadati</taxon>
        <taxon>Pseudomonadota</taxon>
        <taxon>Alphaproteobacteria</taxon>
        <taxon>Rhodobacterales</taxon>
        <taxon>Paracoccaceae</taxon>
        <taxon>Meridianimarinicoccus</taxon>
    </lineage>
</organism>
<keyword evidence="12" id="KW-1185">Reference proteome</keyword>
<dbReference type="GO" id="GO:0016874">
    <property type="term" value="F:ligase activity"/>
    <property type="evidence" value="ECO:0007669"/>
    <property type="project" value="UniProtKB-KW"/>
</dbReference>
<dbReference type="FunFam" id="3.40.50.20:FF:000010">
    <property type="entry name" value="Propionyl-CoA carboxylase subunit alpha"/>
    <property type="match status" value="1"/>
</dbReference>